<gene>
    <name evidence="2" type="ORF">B0T26DRAFT_678782</name>
</gene>
<feature type="signal peptide" evidence="1">
    <location>
        <begin position="1"/>
        <end position="25"/>
    </location>
</feature>
<reference evidence="2" key="1">
    <citation type="submission" date="2023-06" db="EMBL/GenBank/DDBJ databases">
        <title>Genome-scale phylogeny and comparative genomics of the fungal order Sordariales.</title>
        <authorList>
            <consortium name="Lawrence Berkeley National Laboratory"/>
            <person name="Hensen N."/>
            <person name="Bonometti L."/>
            <person name="Westerberg I."/>
            <person name="Brannstrom I.O."/>
            <person name="Guillou S."/>
            <person name="Cros-Aarteil S."/>
            <person name="Calhoun S."/>
            <person name="Haridas S."/>
            <person name="Kuo A."/>
            <person name="Mondo S."/>
            <person name="Pangilinan J."/>
            <person name="Riley R."/>
            <person name="LaButti K."/>
            <person name="Andreopoulos B."/>
            <person name="Lipzen A."/>
            <person name="Chen C."/>
            <person name="Yanf M."/>
            <person name="Daum C."/>
            <person name="Ng V."/>
            <person name="Clum A."/>
            <person name="Steindorff A."/>
            <person name="Ohm R."/>
            <person name="Martin F."/>
            <person name="Silar P."/>
            <person name="Natvig D."/>
            <person name="Lalanne C."/>
            <person name="Gautier V."/>
            <person name="Ament-velasquez S.L."/>
            <person name="Kruys A."/>
            <person name="Hutchinson M.I."/>
            <person name="Powell A.J."/>
            <person name="Barry K."/>
            <person name="Miller A.N."/>
            <person name="Grigoriev I.V."/>
            <person name="Debuchy R."/>
            <person name="Gladieux P."/>
            <person name="Thoren M.H."/>
            <person name="Johannesson H."/>
        </authorList>
    </citation>
    <scope>NUCLEOTIDE SEQUENCE</scope>
    <source>
        <strain evidence="2">SMH2392-1A</strain>
    </source>
</reference>
<dbReference type="Proteomes" id="UP001172101">
    <property type="component" value="Unassembled WGS sequence"/>
</dbReference>
<dbReference type="AlphaFoldDB" id="A0AA40A4X9"/>
<comment type="caution">
    <text evidence="2">The sequence shown here is derived from an EMBL/GenBank/DDBJ whole genome shotgun (WGS) entry which is preliminary data.</text>
</comment>
<dbReference type="RefSeq" id="XP_060292649.1">
    <property type="nucleotide sequence ID" value="XM_060440272.1"/>
</dbReference>
<feature type="chain" id="PRO_5041449414" evidence="1">
    <location>
        <begin position="26"/>
        <end position="150"/>
    </location>
</feature>
<evidence type="ECO:0000313" key="3">
    <source>
        <dbReference type="Proteomes" id="UP001172101"/>
    </source>
</evidence>
<organism evidence="2 3">
    <name type="scientific">Lasiosphaeria miniovina</name>
    <dbReference type="NCBI Taxonomy" id="1954250"/>
    <lineage>
        <taxon>Eukaryota</taxon>
        <taxon>Fungi</taxon>
        <taxon>Dikarya</taxon>
        <taxon>Ascomycota</taxon>
        <taxon>Pezizomycotina</taxon>
        <taxon>Sordariomycetes</taxon>
        <taxon>Sordariomycetidae</taxon>
        <taxon>Sordariales</taxon>
        <taxon>Lasiosphaeriaceae</taxon>
        <taxon>Lasiosphaeria</taxon>
    </lineage>
</organism>
<protein>
    <submittedName>
        <fullName evidence="2">Uncharacterized protein</fullName>
    </submittedName>
</protein>
<keyword evidence="1" id="KW-0732">Signal</keyword>
<accession>A0AA40A4X9</accession>
<dbReference type="GeneID" id="85323542"/>
<evidence type="ECO:0000313" key="2">
    <source>
        <dbReference type="EMBL" id="KAK0709345.1"/>
    </source>
</evidence>
<keyword evidence="3" id="KW-1185">Reference proteome</keyword>
<evidence type="ECO:0000256" key="1">
    <source>
        <dbReference type="SAM" id="SignalP"/>
    </source>
</evidence>
<proteinExistence type="predicted"/>
<name>A0AA40A4X9_9PEZI</name>
<sequence>MKLVRLATASVCLFLGLAASSPVQAVREDDLVLVKRAGAPAIHFQSFGSGACDPKTLNFDKTVNDGACTNLPQGNYGGIATTGEEKCVFRFYSGANCTSQYVSWAVEQLQTTQCIPIANDESHFTLGPGAKSFCITCAQNFAVLGAAHTP</sequence>
<dbReference type="EMBL" id="JAUIRO010000006">
    <property type="protein sequence ID" value="KAK0709345.1"/>
    <property type="molecule type" value="Genomic_DNA"/>
</dbReference>